<evidence type="ECO:0000313" key="3">
    <source>
        <dbReference type="Proteomes" id="UP000284842"/>
    </source>
</evidence>
<dbReference type="OrthoDB" id="94039at2759"/>
<evidence type="ECO:0000313" key="2">
    <source>
        <dbReference type="EMBL" id="PPR04917.1"/>
    </source>
</evidence>
<dbReference type="SUPFAM" id="SSF53474">
    <property type="entry name" value="alpha/beta-Hydrolases"/>
    <property type="match status" value="1"/>
</dbReference>
<dbReference type="AlphaFoldDB" id="A0A409YPI9"/>
<keyword evidence="3" id="KW-1185">Reference proteome</keyword>
<gene>
    <name evidence="2" type="ORF">CVT24_007161</name>
</gene>
<name>A0A409YPI9_9AGAR</name>
<dbReference type="EMBL" id="NHTK01000876">
    <property type="protein sequence ID" value="PPR04917.1"/>
    <property type="molecule type" value="Genomic_DNA"/>
</dbReference>
<reference evidence="2 3" key="1">
    <citation type="journal article" date="2018" name="Evol. Lett.">
        <title>Horizontal gene cluster transfer increased hallucinogenic mushroom diversity.</title>
        <authorList>
            <person name="Reynolds H.T."/>
            <person name="Vijayakumar V."/>
            <person name="Gluck-Thaler E."/>
            <person name="Korotkin H.B."/>
            <person name="Matheny P.B."/>
            <person name="Slot J.C."/>
        </authorList>
    </citation>
    <scope>NUCLEOTIDE SEQUENCE [LARGE SCALE GENOMIC DNA]</scope>
    <source>
        <strain evidence="2 3">2629</strain>
    </source>
</reference>
<dbReference type="Gene3D" id="3.40.50.1820">
    <property type="entry name" value="alpha/beta hydrolase"/>
    <property type="match status" value="1"/>
</dbReference>
<comment type="caution">
    <text evidence="2">The sequence shown here is derived from an EMBL/GenBank/DDBJ whole genome shotgun (WGS) entry which is preliminary data.</text>
</comment>
<organism evidence="2 3">
    <name type="scientific">Panaeolus cyanescens</name>
    <dbReference type="NCBI Taxonomy" id="181874"/>
    <lineage>
        <taxon>Eukaryota</taxon>
        <taxon>Fungi</taxon>
        <taxon>Dikarya</taxon>
        <taxon>Basidiomycota</taxon>
        <taxon>Agaricomycotina</taxon>
        <taxon>Agaricomycetes</taxon>
        <taxon>Agaricomycetidae</taxon>
        <taxon>Agaricales</taxon>
        <taxon>Agaricineae</taxon>
        <taxon>Galeropsidaceae</taxon>
        <taxon>Panaeolus</taxon>
    </lineage>
</organism>
<dbReference type="InterPro" id="IPR029058">
    <property type="entry name" value="AB_hydrolase_fold"/>
</dbReference>
<sequence>MLHETITLPPDADSPLYIVAKRYWMPGTGIDDAGPSQSEMGRAIAAQALTLVFLHSTSFHKETWEPALEDLFQCVIGQSGPNHGGSCEKYAMAVHRFMTARPKLGNGQRVDFRTRKLVGIGHSLGGNAMVMLQRIQPTFDFSSLIIVEPMVSPEGGHHLYPLREKLVAGAAKRRDRWSSREEVSSYFKSLKATSQWDPRVLEKFINYGTHWRQESEAFVLSCSRKQEIVMYMDEGGPTKPVEALNIISQRMPVHLILGDKKDLIPPHIHRSLTDPKSGRRFASIHGIPGVGHLVNIFS</sequence>
<dbReference type="InterPro" id="IPR000073">
    <property type="entry name" value="AB_hydrolase_1"/>
</dbReference>
<feature type="domain" description="AB hydrolase-1" evidence="1">
    <location>
        <begin position="51"/>
        <end position="295"/>
    </location>
</feature>
<protein>
    <recommendedName>
        <fullName evidence="1">AB hydrolase-1 domain-containing protein</fullName>
    </recommendedName>
</protein>
<dbReference type="Proteomes" id="UP000284842">
    <property type="component" value="Unassembled WGS sequence"/>
</dbReference>
<evidence type="ECO:0000259" key="1">
    <source>
        <dbReference type="Pfam" id="PF12697"/>
    </source>
</evidence>
<dbReference type="InParanoid" id="A0A409YPI9"/>
<proteinExistence type="predicted"/>
<dbReference type="Pfam" id="PF12697">
    <property type="entry name" value="Abhydrolase_6"/>
    <property type="match status" value="1"/>
</dbReference>
<accession>A0A409YPI9</accession>